<name>A0A2S3ZA50_9MICO</name>
<evidence type="ECO:0000256" key="1">
    <source>
        <dbReference type="ARBA" id="ARBA00010211"/>
    </source>
</evidence>
<comment type="similarity">
    <text evidence="1">Belongs to the FAH family.</text>
</comment>
<dbReference type="AlphaFoldDB" id="A0A2S3ZA50"/>
<dbReference type="PANTHER" id="PTHR42796:SF4">
    <property type="entry name" value="FUMARYLACETOACETATE HYDROLASE DOMAIN-CONTAINING PROTEIN 2A"/>
    <property type="match status" value="1"/>
</dbReference>
<dbReference type="EMBL" id="PPXD01000026">
    <property type="protein sequence ID" value="POH62342.1"/>
    <property type="molecule type" value="Genomic_DNA"/>
</dbReference>
<sequence>MKIARFSHAGTIAFGIIDDDELVVLTGDPMFAGYNPTGARLPLVDVALLAPVIPRSKVVGLAGAYFADAAEKAAALAAPGQPVEPRFFLKPNTTVVGPNDPIVLPAASDDVRVEGELAIVIGRVAKNLSVADAPGAIFGYTIANDVTAVDLAEGSGHGARAKSFDSFCPLGPVIDTEFDPTDGRVLGRVNDVEFQSGEVSLLAFSMAEIVSFLSHSFTLLPGDVILTGSSSAARRVSHGDTASIEIPGLGVLTNPVRRPA</sequence>
<proteinExistence type="inferred from homology"/>
<dbReference type="SUPFAM" id="SSF56529">
    <property type="entry name" value="FAH"/>
    <property type="match status" value="1"/>
</dbReference>
<dbReference type="Pfam" id="PF01557">
    <property type="entry name" value="FAA_hydrolase"/>
    <property type="match status" value="1"/>
</dbReference>
<dbReference type="Proteomes" id="UP000237340">
    <property type="component" value="Unassembled WGS sequence"/>
</dbReference>
<dbReference type="InterPro" id="IPR018833">
    <property type="entry name" value="Rv2993c-like_N"/>
</dbReference>
<accession>A0A2S3ZA50</accession>
<gene>
    <name evidence="5" type="ORF">C3B61_15805</name>
</gene>
<dbReference type="Gene3D" id="3.90.850.10">
    <property type="entry name" value="Fumarylacetoacetase-like, C-terminal domain"/>
    <property type="match status" value="1"/>
</dbReference>
<dbReference type="PANTHER" id="PTHR42796">
    <property type="entry name" value="FUMARYLACETOACETATE HYDROLASE DOMAIN-CONTAINING PROTEIN 2A-RELATED"/>
    <property type="match status" value="1"/>
</dbReference>
<comment type="caution">
    <text evidence="5">The sequence shown here is derived from an EMBL/GenBank/DDBJ whole genome shotgun (WGS) entry which is preliminary data.</text>
</comment>
<reference evidence="5 6" key="1">
    <citation type="submission" date="2018-01" db="EMBL/GenBank/DDBJ databases">
        <title>Cryobacterium sp. nov., from glaciers in China.</title>
        <authorList>
            <person name="Liu Q."/>
            <person name="Xin Y.-H."/>
        </authorList>
    </citation>
    <scope>NUCLEOTIDE SEQUENCE [LARGE SCALE GENOMIC DNA]</scope>
    <source>
        <strain evidence="5 6">TMN-42</strain>
    </source>
</reference>
<keyword evidence="6" id="KW-1185">Reference proteome</keyword>
<dbReference type="GO" id="GO:0046872">
    <property type="term" value="F:metal ion binding"/>
    <property type="evidence" value="ECO:0007669"/>
    <property type="project" value="UniProtKB-KW"/>
</dbReference>
<keyword evidence="5" id="KW-0413">Isomerase</keyword>
<keyword evidence="2" id="KW-0479">Metal-binding</keyword>
<evidence type="ECO:0000313" key="6">
    <source>
        <dbReference type="Proteomes" id="UP000237340"/>
    </source>
</evidence>
<protein>
    <submittedName>
        <fullName evidence="5">2-hydroxyhepta-2,4-diene-1,7-dioate isomerase</fullName>
    </submittedName>
</protein>
<dbReference type="Gene3D" id="2.30.30.370">
    <property type="entry name" value="FAH"/>
    <property type="match status" value="1"/>
</dbReference>
<feature type="domain" description="Fumarylacetoacetase-like C-terminal" evidence="3">
    <location>
        <begin position="58"/>
        <end position="257"/>
    </location>
</feature>
<dbReference type="InterPro" id="IPR011234">
    <property type="entry name" value="Fumarylacetoacetase-like_C"/>
</dbReference>
<dbReference type="RefSeq" id="WP_103461530.1">
    <property type="nucleotide sequence ID" value="NZ_PPXD01000026.1"/>
</dbReference>
<feature type="domain" description="Rv2993c-like N-terminal" evidence="4">
    <location>
        <begin position="1"/>
        <end position="51"/>
    </location>
</feature>
<dbReference type="GO" id="GO:0044281">
    <property type="term" value="P:small molecule metabolic process"/>
    <property type="evidence" value="ECO:0007669"/>
    <property type="project" value="UniProtKB-ARBA"/>
</dbReference>
<dbReference type="InterPro" id="IPR051121">
    <property type="entry name" value="FAH"/>
</dbReference>
<dbReference type="InterPro" id="IPR036663">
    <property type="entry name" value="Fumarylacetoacetase_C_sf"/>
</dbReference>
<dbReference type="Pfam" id="PF10370">
    <property type="entry name" value="Rv2993c-like_N"/>
    <property type="match status" value="1"/>
</dbReference>
<evidence type="ECO:0000259" key="4">
    <source>
        <dbReference type="Pfam" id="PF10370"/>
    </source>
</evidence>
<evidence type="ECO:0000313" key="5">
    <source>
        <dbReference type="EMBL" id="POH62342.1"/>
    </source>
</evidence>
<organism evidence="5 6">
    <name type="scientific">Cryobacterium zongtaii</name>
    <dbReference type="NCBI Taxonomy" id="1259217"/>
    <lineage>
        <taxon>Bacteria</taxon>
        <taxon>Bacillati</taxon>
        <taxon>Actinomycetota</taxon>
        <taxon>Actinomycetes</taxon>
        <taxon>Micrococcales</taxon>
        <taxon>Microbacteriaceae</taxon>
        <taxon>Cryobacterium</taxon>
    </lineage>
</organism>
<evidence type="ECO:0000259" key="3">
    <source>
        <dbReference type="Pfam" id="PF01557"/>
    </source>
</evidence>
<evidence type="ECO:0000256" key="2">
    <source>
        <dbReference type="ARBA" id="ARBA00022723"/>
    </source>
</evidence>
<dbReference type="GO" id="GO:0016853">
    <property type="term" value="F:isomerase activity"/>
    <property type="evidence" value="ECO:0007669"/>
    <property type="project" value="UniProtKB-KW"/>
</dbReference>